<proteinExistence type="inferred from homology"/>
<evidence type="ECO:0000256" key="1">
    <source>
        <dbReference type="ARBA" id="ARBA00008814"/>
    </source>
</evidence>
<evidence type="ECO:0000313" key="6">
    <source>
        <dbReference type="EMBL" id="MEI4270589.1"/>
    </source>
</evidence>
<feature type="region of interest" description="Disordered" evidence="3">
    <location>
        <begin position="25"/>
        <end position="45"/>
    </location>
</feature>
<dbReference type="Proteomes" id="UP001361570">
    <property type="component" value="Unassembled WGS sequence"/>
</dbReference>
<comment type="caution">
    <text evidence="6">The sequence shown here is derived from an EMBL/GenBank/DDBJ whole genome shotgun (WGS) entry which is preliminary data.</text>
</comment>
<accession>A0ABU8DRC6</accession>
<feature type="compositionally biased region" description="Low complexity" evidence="3">
    <location>
        <begin position="25"/>
        <end position="41"/>
    </location>
</feature>
<dbReference type="PANTHER" id="PTHR30535:SF34">
    <property type="entry name" value="MOLYBDATE-BINDING PROTEIN MOLA"/>
    <property type="match status" value="1"/>
</dbReference>
<protein>
    <submittedName>
        <fullName evidence="6">ABC transporter substrate-binding protein</fullName>
    </submittedName>
</protein>
<evidence type="ECO:0000256" key="4">
    <source>
        <dbReference type="SAM" id="SignalP"/>
    </source>
</evidence>
<reference evidence="6 7" key="1">
    <citation type="submission" date="2024-03" db="EMBL/GenBank/DDBJ databases">
        <title>Draft genome sequence of Klenkia sp. LSe6-5.</title>
        <authorList>
            <person name="Duangmal K."/>
            <person name="Chantavorakit T."/>
        </authorList>
    </citation>
    <scope>NUCLEOTIDE SEQUENCE [LARGE SCALE GENOMIC DNA]</scope>
    <source>
        <strain evidence="6 7">LSe6-5</strain>
    </source>
</reference>
<dbReference type="InterPro" id="IPR002491">
    <property type="entry name" value="ABC_transptr_periplasmic_BD"/>
</dbReference>
<dbReference type="InterPro" id="IPR050902">
    <property type="entry name" value="ABC_Transporter_SBP"/>
</dbReference>
<feature type="signal peptide" evidence="4">
    <location>
        <begin position="1"/>
        <end position="24"/>
    </location>
</feature>
<evidence type="ECO:0000256" key="2">
    <source>
        <dbReference type="ARBA" id="ARBA00022729"/>
    </source>
</evidence>
<keyword evidence="2 4" id="KW-0732">Signal</keyword>
<dbReference type="Pfam" id="PF01497">
    <property type="entry name" value="Peripla_BP_2"/>
    <property type="match status" value="1"/>
</dbReference>
<dbReference type="NCBIfam" id="NF038402">
    <property type="entry name" value="TroA_like"/>
    <property type="match status" value="1"/>
</dbReference>
<dbReference type="PROSITE" id="PS51257">
    <property type="entry name" value="PROKAR_LIPOPROTEIN"/>
    <property type="match status" value="1"/>
</dbReference>
<organism evidence="6 7">
    <name type="scientific">Klenkia sesuvii</name>
    <dbReference type="NCBI Taxonomy" id="3103137"/>
    <lineage>
        <taxon>Bacteria</taxon>
        <taxon>Bacillati</taxon>
        <taxon>Actinomycetota</taxon>
        <taxon>Actinomycetes</taxon>
        <taxon>Geodermatophilales</taxon>
        <taxon>Geodermatophilaceae</taxon>
        <taxon>Klenkia</taxon>
    </lineage>
</organism>
<evidence type="ECO:0000256" key="3">
    <source>
        <dbReference type="SAM" id="MobiDB-lite"/>
    </source>
</evidence>
<dbReference type="Gene3D" id="3.40.50.1980">
    <property type="entry name" value="Nitrogenase molybdenum iron protein domain"/>
    <property type="match status" value="2"/>
</dbReference>
<evidence type="ECO:0000313" key="7">
    <source>
        <dbReference type="Proteomes" id="UP001361570"/>
    </source>
</evidence>
<dbReference type="CDD" id="cd01143">
    <property type="entry name" value="YvrC"/>
    <property type="match status" value="1"/>
</dbReference>
<feature type="chain" id="PRO_5045884447" evidence="4">
    <location>
        <begin position="25"/>
        <end position="309"/>
    </location>
</feature>
<feature type="domain" description="Fe/B12 periplasmic-binding" evidence="5">
    <location>
        <begin position="61"/>
        <end position="309"/>
    </location>
</feature>
<sequence>MPRRPILVVLLGAALALAGCSGGADSPATPSASSSTAGDAGFPVTVNGDTGELTLDTAPERIVSMSATATEDLFAIGAGDQVVAVDSTSTYPAEAPVTDLSAFTPNAEAIAGYEPDLVVISDDVDGLAANLGTLGIPVLQLGAAEYLDDAYAQMTTLGEATGHRDAAADLVSTTQDRIDAAVDAAGGAGEGLSVYHELDPSGYAASSATFVGGLYTLFGLTNIADGAGDGTGYPQLSAEYVVDAAPDLVVLADTVCCGQDAATLAARPAFDTLPAVRDGRVLAADDDIASRWGPRIADLAEQVSQTLQG</sequence>
<dbReference type="SUPFAM" id="SSF53807">
    <property type="entry name" value="Helical backbone' metal receptor"/>
    <property type="match status" value="1"/>
</dbReference>
<dbReference type="EMBL" id="JBAPLU010000002">
    <property type="protein sequence ID" value="MEI4270589.1"/>
    <property type="molecule type" value="Genomic_DNA"/>
</dbReference>
<dbReference type="RefSeq" id="WP_336402733.1">
    <property type="nucleotide sequence ID" value="NZ_JBAPLU010000002.1"/>
</dbReference>
<gene>
    <name evidence="6" type="ORF">TEK04_02535</name>
</gene>
<name>A0ABU8DRC6_9ACTN</name>
<dbReference type="InterPro" id="IPR054828">
    <property type="entry name" value="Vit_B12_bind_prot"/>
</dbReference>
<dbReference type="PROSITE" id="PS50983">
    <property type="entry name" value="FE_B12_PBP"/>
    <property type="match status" value="1"/>
</dbReference>
<keyword evidence="7" id="KW-1185">Reference proteome</keyword>
<evidence type="ECO:0000259" key="5">
    <source>
        <dbReference type="PROSITE" id="PS50983"/>
    </source>
</evidence>
<comment type="similarity">
    <text evidence="1">Belongs to the bacterial solute-binding protein 8 family.</text>
</comment>
<dbReference type="PANTHER" id="PTHR30535">
    <property type="entry name" value="VITAMIN B12-BINDING PROTEIN"/>
    <property type="match status" value="1"/>
</dbReference>